<organism evidence="3 4">
    <name type="scientific">Terriglobus roseus (strain DSM 18391 / NRRL B-41598 / KBS 63)</name>
    <dbReference type="NCBI Taxonomy" id="926566"/>
    <lineage>
        <taxon>Bacteria</taxon>
        <taxon>Pseudomonadati</taxon>
        <taxon>Acidobacteriota</taxon>
        <taxon>Terriglobia</taxon>
        <taxon>Terriglobales</taxon>
        <taxon>Acidobacteriaceae</taxon>
        <taxon>Terriglobus</taxon>
    </lineage>
</organism>
<dbReference type="HOGENOM" id="CLU_688732_0_0_0"/>
<evidence type="ECO:0000313" key="4">
    <source>
        <dbReference type="Proteomes" id="UP000006056"/>
    </source>
</evidence>
<sequence length="400" mass="43264">MALVWKRRLSRSVVVCLLTASVPCVGVLLPQLAVAQAASATKTDIVDSWQGTVHLGRDLRMVLKIEKQPNGTLKTQIFNADQGAQPIPVKSTSYAGNALKLGVDVMDATIDVKMSSDGTTLTGTLTRGDNPAGPVVFVRATPETAWNIPAPPARVPPMDPKADPTFEIATVKPSDPNTQGKGIRVTGRRFFTINTTLAEVIAFAYDVQQKQIVGAPAWVSTDKFDLNATPDVEGQPNDVQLKNMIKKLVADRFALKFHPDKHEMAAYVLSAGPGVPKLERNTSGGTLPGLFFTGVGKLRVTNATMTDFTSMIQNSVFDRPVVNKTGLEGRWDFVLKWTPDETQFPGAPASMRSPPPPTDGVELPPTIYKAVQEQLGLKLDSTKTKVDVMVLDHVEKPSEN</sequence>
<dbReference type="KEGG" id="trs:Terro_4336"/>
<gene>
    <name evidence="3" type="ordered locus">Terro_4336</name>
</gene>
<feature type="signal peptide" evidence="2">
    <location>
        <begin position="1"/>
        <end position="35"/>
    </location>
</feature>
<dbReference type="OrthoDB" id="106463at2"/>
<evidence type="ECO:0000313" key="3">
    <source>
        <dbReference type="EMBL" id="AFL90533.1"/>
    </source>
</evidence>
<dbReference type="EMBL" id="CP003379">
    <property type="protein sequence ID" value="AFL90533.1"/>
    <property type="molecule type" value="Genomic_DNA"/>
</dbReference>
<evidence type="ECO:0008006" key="5">
    <source>
        <dbReference type="Google" id="ProtNLM"/>
    </source>
</evidence>
<dbReference type="AlphaFoldDB" id="I3ZMR5"/>
<dbReference type="STRING" id="926566.Terro_4336"/>
<dbReference type="InterPro" id="IPR017801">
    <property type="entry name" value="DUF3738"/>
</dbReference>
<protein>
    <recommendedName>
        <fullName evidence="5">Soil-associated protein, TIGR03435 family</fullName>
    </recommendedName>
</protein>
<dbReference type="eggNOG" id="COG4219">
    <property type="taxonomic scope" value="Bacteria"/>
</dbReference>
<dbReference type="Proteomes" id="UP000006056">
    <property type="component" value="Chromosome"/>
</dbReference>
<keyword evidence="2" id="KW-0732">Signal</keyword>
<accession>I3ZMR5</accession>
<reference evidence="3 4" key="1">
    <citation type="submission" date="2012-06" db="EMBL/GenBank/DDBJ databases">
        <title>Complete genome of Terriglobus roseus DSM 18391.</title>
        <authorList>
            <consortium name="US DOE Joint Genome Institute (JGI-PGF)"/>
            <person name="Lucas S."/>
            <person name="Copeland A."/>
            <person name="Lapidus A."/>
            <person name="Glavina del Rio T."/>
            <person name="Dalin E."/>
            <person name="Tice H."/>
            <person name="Bruce D."/>
            <person name="Goodwin L."/>
            <person name="Pitluck S."/>
            <person name="Peters L."/>
            <person name="Mikhailova N."/>
            <person name="Munk A.C.C."/>
            <person name="Kyrpides N."/>
            <person name="Mavromatis K."/>
            <person name="Ivanova N."/>
            <person name="Brettin T."/>
            <person name="Detter J.C."/>
            <person name="Han C."/>
            <person name="Larimer F."/>
            <person name="Land M."/>
            <person name="Hauser L."/>
            <person name="Markowitz V."/>
            <person name="Cheng J.-F."/>
            <person name="Hugenholtz P."/>
            <person name="Woyke T."/>
            <person name="Wu D."/>
            <person name="Brambilla E."/>
            <person name="Klenk H.-P."/>
            <person name="Eisen J.A."/>
        </authorList>
    </citation>
    <scope>NUCLEOTIDE SEQUENCE [LARGE SCALE GENOMIC DNA]</scope>
    <source>
        <strain evidence="4">DSM 18391 / NRRL B-41598 / KBS 63</strain>
    </source>
</reference>
<dbReference type="RefSeq" id="WP_014787793.1">
    <property type="nucleotide sequence ID" value="NC_018014.1"/>
</dbReference>
<evidence type="ECO:0000256" key="1">
    <source>
        <dbReference type="SAM" id="MobiDB-lite"/>
    </source>
</evidence>
<dbReference type="Pfam" id="PF12543">
    <property type="entry name" value="DUF3738"/>
    <property type="match status" value="1"/>
</dbReference>
<keyword evidence="4" id="KW-1185">Reference proteome</keyword>
<dbReference type="NCBIfam" id="TIGR03435">
    <property type="entry name" value="Soli_TIGR03435"/>
    <property type="match status" value="1"/>
</dbReference>
<name>I3ZMR5_TERRK</name>
<feature type="region of interest" description="Disordered" evidence="1">
    <location>
        <begin position="344"/>
        <end position="364"/>
    </location>
</feature>
<feature type="chain" id="PRO_5003685240" description="Soil-associated protein, TIGR03435 family" evidence="2">
    <location>
        <begin position="36"/>
        <end position="400"/>
    </location>
</feature>
<evidence type="ECO:0000256" key="2">
    <source>
        <dbReference type="SAM" id="SignalP"/>
    </source>
</evidence>
<proteinExistence type="predicted"/>